<protein>
    <recommendedName>
        <fullName evidence="3">Translation initiation factor IF-2</fullName>
    </recommendedName>
</protein>
<feature type="region of interest" description="Disordered" evidence="1">
    <location>
        <begin position="1"/>
        <end position="65"/>
    </location>
</feature>
<reference evidence="2" key="1">
    <citation type="submission" date="2022-10" db="EMBL/GenBank/DDBJ databases">
        <title>The complete genomes of actinobacterial strains from the NBC collection.</title>
        <authorList>
            <person name="Joergensen T.S."/>
            <person name="Alvarez Arevalo M."/>
            <person name="Sterndorff E.B."/>
            <person name="Faurdal D."/>
            <person name="Vuksanovic O."/>
            <person name="Mourched A.-S."/>
            <person name="Charusanti P."/>
            <person name="Shaw S."/>
            <person name="Blin K."/>
            <person name="Weber T."/>
        </authorList>
    </citation>
    <scope>NUCLEOTIDE SEQUENCE</scope>
    <source>
        <strain evidence="2">NBC_00060</strain>
    </source>
</reference>
<gene>
    <name evidence="2" type="ORF">OHV25_15580</name>
</gene>
<evidence type="ECO:0000313" key="2">
    <source>
        <dbReference type="EMBL" id="WTU40915.1"/>
    </source>
</evidence>
<evidence type="ECO:0008006" key="3">
    <source>
        <dbReference type="Google" id="ProtNLM"/>
    </source>
</evidence>
<organism evidence="2">
    <name type="scientific">Streptomyces sp. NBC_00060</name>
    <dbReference type="NCBI Taxonomy" id="2975636"/>
    <lineage>
        <taxon>Bacteria</taxon>
        <taxon>Bacillati</taxon>
        <taxon>Actinomycetota</taxon>
        <taxon>Actinomycetes</taxon>
        <taxon>Kitasatosporales</taxon>
        <taxon>Streptomycetaceae</taxon>
        <taxon>Streptomyces</taxon>
    </lineage>
</organism>
<dbReference type="EMBL" id="CP108253">
    <property type="protein sequence ID" value="WTU40915.1"/>
    <property type="molecule type" value="Genomic_DNA"/>
</dbReference>
<proteinExistence type="predicted"/>
<feature type="compositionally biased region" description="Low complexity" evidence="1">
    <location>
        <begin position="172"/>
        <end position="181"/>
    </location>
</feature>
<sequence length="225" mass="23656">MAESDGFSRPSGDRAGRAGRDPGSRPPDDRRDPRPASPYDRPEGASPGAGASGGLPPPPDSLSGLLASLGAHLERHSAEELIVLLRDELERRELRAYAAGWRDAAAQYQRALDETASAARARSLRRVGRRPGQGEVIPLHRESRTPPDPGEIPDSPEDPEPPASPPRRRADGAAPGAAADPDAPPGTPGLVPKSPRSRAPTIPRLAAPRRERGRGAAESPEEGPA</sequence>
<dbReference type="AlphaFoldDB" id="A0AAU2H1P6"/>
<accession>A0AAU2H1P6</accession>
<evidence type="ECO:0000256" key="1">
    <source>
        <dbReference type="SAM" id="MobiDB-lite"/>
    </source>
</evidence>
<name>A0AAU2H1P6_9ACTN</name>
<feature type="region of interest" description="Disordered" evidence="1">
    <location>
        <begin position="110"/>
        <end position="225"/>
    </location>
</feature>
<feature type="compositionally biased region" description="Basic and acidic residues" evidence="1">
    <location>
        <begin position="11"/>
        <end position="34"/>
    </location>
</feature>